<dbReference type="EMBL" id="JACOOZ010000005">
    <property type="protein sequence ID" value="MBC5668026.1"/>
    <property type="molecule type" value="Genomic_DNA"/>
</dbReference>
<dbReference type="InterPro" id="IPR025669">
    <property type="entry name" value="AAA_dom"/>
</dbReference>
<comment type="function">
    <text evidence="8">ATPase required for the correct placement of the division site. Cell division inhibitors MinC and MinD act in concert to form an inhibitor capable of blocking formation of the polar Z ring septums. Rapidly oscillates between the poles of the cell to destabilize FtsZ filaments that have formed before they mature into polar Z rings.</text>
</comment>
<organism evidence="11 12">
    <name type="scientific">Eubacterium segne</name>
    <dbReference type="NCBI Taxonomy" id="2763045"/>
    <lineage>
        <taxon>Bacteria</taxon>
        <taxon>Bacillati</taxon>
        <taxon>Bacillota</taxon>
        <taxon>Clostridia</taxon>
        <taxon>Eubacteriales</taxon>
        <taxon>Eubacteriaceae</taxon>
        <taxon>Eubacterium</taxon>
    </lineage>
</organism>
<keyword evidence="12" id="KW-1185">Reference proteome</keyword>
<keyword evidence="3" id="KW-0132">Cell division</keyword>
<keyword evidence="6" id="KW-0717">Septation</keyword>
<dbReference type="InterPro" id="IPR027417">
    <property type="entry name" value="P-loop_NTPase"/>
</dbReference>
<protein>
    <recommendedName>
        <fullName evidence="2">Septum site-determining protein MinD</fullName>
    </recommendedName>
    <alternativeName>
        <fullName evidence="9">Cell division inhibitor MinD</fullName>
    </alternativeName>
</protein>
<comment type="similarity">
    <text evidence="1">Belongs to the ParA family. MinD subfamily.</text>
</comment>
<reference evidence="11 12" key="1">
    <citation type="submission" date="2020-08" db="EMBL/GenBank/DDBJ databases">
        <title>Genome public.</title>
        <authorList>
            <person name="Liu C."/>
            <person name="Sun Q."/>
        </authorList>
    </citation>
    <scope>NUCLEOTIDE SEQUENCE [LARGE SCALE GENOMIC DNA]</scope>
    <source>
        <strain evidence="11 12">BX4</strain>
    </source>
</reference>
<evidence type="ECO:0000256" key="2">
    <source>
        <dbReference type="ARBA" id="ARBA00016887"/>
    </source>
</evidence>
<evidence type="ECO:0000256" key="5">
    <source>
        <dbReference type="ARBA" id="ARBA00022840"/>
    </source>
</evidence>
<dbReference type="NCBIfam" id="TIGR01968">
    <property type="entry name" value="minD_bact"/>
    <property type="match status" value="1"/>
</dbReference>
<dbReference type="CDD" id="cd02036">
    <property type="entry name" value="MinD"/>
    <property type="match status" value="1"/>
</dbReference>
<dbReference type="InterPro" id="IPR010223">
    <property type="entry name" value="MinD"/>
</dbReference>
<evidence type="ECO:0000256" key="3">
    <source>
        <dbReference type="ARBA" id="ARBA00022618"/>
    </source>
</evidence>
<evidence type="ECO:0000256" key="8">
    <source>
        <dbReference type="ARBA" id="ARBA00025436"/>
    </source>
</evidence>
<dbReference type="PANTHER" id="PTHR43384:SF6">
    <property type="entry name" value="SEPTUM SITE-DETERMINING PROTEIN MIND HOMOLOG, CHLOROPLASTIC"/>
    <property type="match status" value="1"/>
</dbReference>
<evidence type="ECO:0000256" key="1">
    <source>
        <dbReference type="ARBA" id="ARBA00010257"/>
    </source>
</evidence>
<dbReference type="InterPro" id="IPR050625">
    <property type="entry name" value="ParA/MinD_ATPase"/>
</dbReference>
<dbReference type="SUPFAM" id="SSF52540">
    <property type="entry name" value="P-loop containing nucleoside triphosphate hydrolases"/>
    <property type="match status" value="1"/>
</dbReference>
<dbReference type="RefSeq" id="WP_021953063.1">
    <property type="nucleotide sequence ID" value="NZ_JACOOZ010000005.1"/>
</dbReference>
<dbReference type="PIRSF" id="PIRSF003092">
    <property type="entry name" value="MinD"/>
    <property type="match status" value="1"/>
</dbReference>
<keyword evidence="5" id="KW-0067">ATP-binding</keyword>
<dbReference type="Proteomes" id="UP000597877">
    <property type="component" value="Unassembled WGS sequence"/>
</dbReference>
<proteinExistence type="inferred from homology"/>
<dbReference type="Pfam" id="PF13614">
    <property type="entry name" value="AAA_31"/>
    <property type="match status" value="1"/>
</dbReference>
<dbReference type="PANTHER" id="PTHR43384">
    <property type="entry name" value="SEPTUM SITE-DETERMINING PROTEIN MIND HOMOLOG, CHLOROPLASTIC-RELATED"/>
    <property type="match status" value="1"/>
</dbReference>
<keyword evidence="4" id="KW-0547">Nucleotide-binding</keyword>
<gene>
    <name evidence="11" type="primary">minD</name>
    <name evidence="11" type="ORF">H8S00_08535</name>
</gene>
<evidence type="ECO:0000256" key="6">
    <source>
        <dbReference type="ARBA" id="ARBA00023210"/>
    </source>
</evidence>
<evidence type="ECO:0000259" key="10">
    <source>
        <dbReference type="Pfam" id="PF13614"/>
    </source>
</evidence>
<name>A0ABR7F332_9FIRM</name>
<feature type="domain" description="AAA" evidence="10">
    <location>
        <begin position="3"/>
        <end position="156"/>
    </location>
</feature>
<evidence type="ECO:0000256" key="4">
    <source>
        <dbReference type="ARBA" id="ARBA00022741"/>
    </source>
</evidence>
<evidence type="ECO:0000313" key="11">
    <source>
        <dbReference type="EMBL" id="MBC5668026.1"/>
    </source>
</evidence>
<sequence>MGEVIVVTSGKGGVGKTTITANLSIALAKMGNSVLAIDTDIGLRNLDVVMGLENYIVYNLVDVIEGNCRLKQAIIKDRKHSNLYLLPSAQSRDKDAVTREQMIELTACLKEEFDYVIIDCPAGIEQGFKNAIAGATKAIVVTTPEVSSIRDADRIIGLLEKDGIEPIYLLVNKLRPELIRRGDMMSSEDVVDILGTEIIGCVNDDINVVIATNRGEAVVDLNTVSGKSITKIAEKLCGVRGTEDKTESRISFWFIRNIFSRGESR</sequence>
<evidence type="ECO:0000313" key="12">
    <source>
        <dbReference type="Proteomes" id="UP000597877"/>
    </source>
</evidence>
<comment type="caution">
    <text evidence="11">The sequence shown here is derived from an EMBL/GenBank/DDBJ whole genome shotgun (WGS) entry which is preliminary data.</text>
</comment>
<evidence type="ECO:0000256" key="9">
    <source>
        <dbReference type="ARBA" id="ARBA00032845"/>
    </source>
</evidence>
<accession>A0ABR7F332</accession>
<keyword evidence="7" id="KW-0131">Cell cycle</keyword>
<dbReference type="InterPro" id="IPR025501">
    <property type="entry name" value="MinD_FleN"/>
</dbReference>
<dbReference type="Gene3D" id="3.40.50.300">
    <property type="entry name" value="P-loop containing nucleotide triphosphate hydrolases"/>
    <property type="match status" value="1"/>
</dbReference>
<evidence type="ECO:0000256" key="7">
    <source>
        <dbReference type="ARBA" id="ARBA00023306"/>
    </source>
</evidence>